<evidence type="ECO:0000259" key="11">
    <source>
        <dbReference type="Pfam" id="PF11635"/>
    </source>
</evidence>
<evidence type="ECO:0000313" key="14">
    <source>
        <dbReference type="Proteomes" id="UP001583177"/>
    </source>
</evidence>
<evidence type="ECO:0000256" key="2">
    <source>
        <dbReference type="ARBA" id="ARBA00006543"/>
    </source>
</evidence>
<feature type="region of interest" description="Disordered" evidence="10">
    <location>
        <begin position="898"/>
        <end position="939"/>
    </location>
</feature>
<dbReference type="PANTHER" id="PTHR13224:SF6">
    <property type="entry name" value="MEDIATOR OF RNA POLYMERASE II TRANSCRIPTION SUBUNIT 16"/>
    <property type="match status" value="1"/>
</dbReference>
<keyword evidence="5 9" id="KW-0010">Activator</keyword>
<evidence type="ECO:0000256" key="3">
    <source>
        <dbReference type="ARBA" id="ARBA00019614"/>
    </source>
</evidence>
<comment type="similarity">
    <text evidence="2 9">Belongs to the Mediator complex subunit 16 family.</text>
</comment>
<keyword evidence="7 9" id="KW-0539">Nucleus</keyword>
<dbReference type="Proteomes" id="UP001583177">
    <property type="component" value="Unassembled WGS sequence"/>
</dbReference>
<sequence length="987" mass="109652">MPMMLDDHMGTLGAAMPSMDDDLFGDEVLPLTSRPPSKQLQQRVDEMRSRGCCRSISCSKLGTIASISPDGTHIILQCSRASPSDATWELSEPYPCSIFSPTLPGGPIVHLAWAPTPIPELAVIDAYGRVCLLSFHITLNRASIITRKWDADTPDDLYSVVGCYWLPLLTSPNRQFNLTYGPAVRENGKYQYNNHIVQAGGPWHPNPQKSALVCVTANGFLKLFYSQNSNHLQETQLEMESVTSSDDLITHAAMCSDRGKMIVVLATAARQLKVLHAEINWGTSQPADKQIPPGSLPLKPSLKADHVTGTSWLQQGLVESHLDASMDQISCLEVLPPVVDMKTKSALPATILTIRSHVPNAQSPYNVEYQSIIDRWDVITDQPQQLHPAFEQRGSKAGTTSTLHPMTRLRKRESIVINKIVVSIETTQLGRIICIGFSDGTLQFRDRSTMAEMTNDDNHNRIMVLQQAGFQFDDEKPCVQMAISPNNCSVTQVCENGKLKWSSLKYPVAEIGSTRQDPLYDAVLTGLTLATANAAHQGSNYDDVLAAARPFVEKHPRFLHDLVSTFVFMLNVNVDYSEDGHHDTLIRNMQLQIIFGLLNHLGFRGEFKSRSFISKFSMLGINIRHIVILISLASNQAVNPAKEKWTPLDEPEVVDALTGCAKWALDLLCWLTDSLFILRDDPKFMELLNPGRFSEMTAYLKSKNDVSLHLLLCSSTRAFLIAICKRLSHLQVMSTQATRYLDKNGATHNSTDSHVQQAYLKMQRCLTTTLISVQEVEKMLKTLSADIKQAYQASLAMLAQKQQQQQQQSGKPNQPPPDAAIKKAQSHCELNMLLAENPPPQFLPVIKKLFDADIKNLVASTDRSGLFFTDFQLLEVEDDPRMLAARKAQGKYVDAFKRTELTASRSPKDTGGDSVRRPHEQHEQHEQQPAADADGATSPPWRRCVRCCAIMEDISGAKPGMTYVLSQQRKCACGGSWALLPFGELVV</sequence>
<reference evidence="13 14" key="1">
    <citation type="journal article" date="2024" name="IMA Fungus">
        <title>IMA Genome - F19 : A genome assembly and annotation guide to empower mycologists, including annotated draft genome sequences of Ceratocystis pirilliformis, Diaporthe australafricana, Fusarium ophioides, Paecilomyces lecythidis, and Sporothrix stenoceras.</title>
        <authorList>
            <person name="Aylward J."/>
            <person name="Wilson A.M."/>
            <person name="Visagie C.M."/>
            <person name="Spraker J."/>
            <person name="Barnes I."/>
            <person name="Buitendag C."/>
            <person name="Ceriani C."/>
            <person name="Del Mar Angel L."/>
            <person name="du Plessis D."/>
            <person name="Fuchs T."/>
            <person name="Gasser K."/>
            <person name="Kramer D."/>
            <person name="Li W."/>
            <person name="Munsamy K."/>
            <person name="Piso A."/>
            <person name="Price J.L."/>
            <person name="Sonnekus B."/>
            <person name="Thomas C."/>
            <person name="van der Nest A."/>
            <person name="van Dijk A."/>
            <person name="van Heerden A."/>
            <person name="van Vuuren N."/>
            <person name="Yilmaz N."/>
            <person name="Duong T.A."/>
            <person name="van der Merwe N.A."/>
            <person name="Wingfield M.J."/>
            <person name="Wingfield B.D."/>
        </authorList>
    </citation>
    <scope>NUCLEOTIDE SEQUENCE [LARGE SCALE GENOMIC DNA]</scope>
    <source>
        <strain evidence="13 14">CMW 18300</strain>
    </source>
</reference>
<dbReference type="InterPro" id="IPR021665">
    <property type="entry name" value="Mediator_Med16_N"/>
</dbReference>
<accession>A0ABR3WF15</accession>
<feature type="domain" description="Mediator complex subunit 16 C-terminal" evidence="12">
    <location>
        <begin position="855"/>
        <end position="978"/>
    </location>
</feature>
<evidence type="ECO:0000256" key="9">
    <source>
        <dbReference type="RuleBase" id="RU364149"/>
    </source>
</evidence>
<feature type="domain" description="Mediator complex subunit Med16 N-terminal" evidence="11">
    <location>
        <begin position="178"/>
        <end position="473"/>
    </location>
</feature>
<evidence type="ECO:0000256" key="6">
    <source>
        <dbReference type="ARBA" id="ARBA00023163"/>
    </source>
</evidence>
<dbReference type="InterPro" id="IPR048338">
    <property type="entry name" value="Mediator_Med16"/>
</dbReference>
<name>A0ABR3WF15_9PEZI</name>
<comment type="subunit">
    <text evidence="9">Component of the Mediator complex.</text>
</comment>
<dbReference type="InterPro" id="IPR036322">
    <property type="entry name" value="WD40_repeat_dom_sf"/>
</dbReference>
<feature type="compositionally biased region" description="Low complexity" evidence="10">
    <location>
        <begin position="801"/>
        <end position="812"/>
    </location>
</feature>
<comment type="function">
    <text evidence="9">Component of the Mediator complex, a coactivator involved in the regulated transcription of nearly all RNA polymerase II-dependent genes. Mediator functions as a bridge to convey information from gene-specific regulatory proteins to the basal RNA polymerase II transcription machinery. Mediator is recruited to promoters by direct interactions with regulatory proteins and serves as a scaffold for the assembly of a functional preinitiation complex with RNA polymerase II and the general transcription factors.</text>
</comment>
<evidence type="ECO:0000256" key="1">
    <source>
        <dbReference type="ARBA" id="ARBA00004123"/>
    </source>
</evidence>
<dbReference type="Pfam" id="PF20719">
    <property type="entry name" value="Med16_C"/>
    <property type="match status" value="1"/>
</dbReference>
<proteinExistence type="inferred from homology"/>
<evidence type="ECO:0000256" key="7">
    <source>
        <dbReference type="ARBA" id="ARBA00023242"/>
    </source>
</evidence>
<dbReference type="Pfam" id="PF11635">
    <property type="entry name" value="Med16_N"/>
    <property type="match status" value="1"/>
</dbReference>
<keyword evidence="6 9" id="KW-0804">Transcription</keyword>
<organism evidence="13 14">
    <name type="scientific">Diaporthe australafricana</name>
    <dbReference type="NCBI Taxonomy" id="127596"/>
    <lineage>
        <taxon>Eukaryota</taxon>
        <taxon>Fungi</taxon>
        <taxon>Dikarya</taxon>
        <taxon>Ascomycota</taxon>
        <taxon>Pezizomycotina</taxon>
        <taxon>Sordariomycetes</taxon>
        <taxon>Sordariomycetidae</taxon>
        <taxon>Diaporthales</taxon>
        <taxon>Diaporthaceae</taxon>
        <taxon>Diaporthe</taxon>
    </lineage>
</organism>
<evidence type="ECO:0000256" key="4">
    <source>
        <dbReference type="ARBA" id="ARBA00023015"/>
    </source>
</evidence>
<dbReference type="EMBL" id="JAWRVE010000092">
    <property type="protein sequence ID" value="KAL1860436.1"/>
    <property type="molecule type" value="Genomic_DNA"/>
</dbReference>
<gene>
    <name evidence="13" type="primary">sin4</name>
    <name evidence="9" type="synonym">MED16</name>
    <name evidence="13" type="ORF">Daus18300_009210</name>
</gene>
<protein>
    <recommendedName>
        <fullName evidence="3 9">Mediator of RNA polymerase II transcription subunit 16</fullName>
    </recommendedName>
    <alternativeName>
        <fullName evidence="8 9">Mediator complex subunit 16</fullName>
    </alternativeName>
</protein>
<evidence type="ECO:0000256" key="10">
    <source>
        <dbReference type="SAM" id="MobiDB-lite"/>
    </source>
</evidence>
<feature type="compositionally biased region" description="Basic and acidic residues" evidence="10">
    <location>
        <begin position="898"/>
        <end position="926"/>
    </location>
</feature>
<evidence type="ECO:0000313" key="13">
    <source>
        <dbReference type="EMBL" id="KAL1860436.1"/>
    </source>
</evidence>
<evidence type="ECO:0000259" key="12">
    <source>
        <dbReference type="Pfam" id="PF20719"/>
    </source>
</evidence>
<dbReference type="InterPro" id="IPR048339">
    <property type="entry name" value="Mediator_Med16_C"/>
</dbReference>
<comment type="caution">
    <text evidence="13">The sequence shown here is derived from an EMBL/GenBank/DDBJ whole genome shotgun (WGS) entry which is preliminary data.</text>
</comment>
<comment type="subcellular location">
    <subcellularLocation>
        <location evidence="1 9">Nucleus</location>
    </subcellularLocation>
</comment>
<keyword evidence="14" id="KW-1185">Reference proteome</keyword>
<evidence type="ECO:0000256" key="8">
    <source>
        <dbReference type="ARBA" id="ARBA00032015"/>
    </source>
</evidence>
<dbReference type="PANTHER" id="PTHR13224">
    <property type="entry name" value="THYROID HORMONE RECEPTOR-ASSOCIATED PROTEIN-RELATED"/>
    <property type="match status" value="1"/>
</dbReference>
<feature type="region of interest" description="Disordered" evidence="10">
    <location>
        <begin position="801"/>
        <end position="822"/>
    </location>
</feature>
<dbReference type="SUPFAM" id="SSF50978">
    <property type="entry name" value="WD40 repeat-like"/>
    <property type="match status" value="1"/>
</dbReference>
<evidence type="ECO:0000256" key="5">
    <source>
        <dbReference type="ARBA" id="ARBA00023159"/>
    </source>
</evidence>
<keyword evidence="4 9" id="KW-0805">Transcription regulation</keyword>